<comment type="similarity">
    <text evidence="2 8">Belongs to the battenin family.</text>
</comment>
<keyword evidence="8" id="KW-0926">Vacuole</keyword>
<comment type="subcellular location">
    <subcellularLocation>
        <location evidence="1">Endomembrane system</location>
        <topology evidence="1">Multi-pass membrane protein</topology>
    </subcellularLocation>
    <subcellularLocation>
        <location evidence="8">Vacuole membrane</location>
        <topology evidence="8">Multi-pass membrane protein</topology>
    </subcellularLocation>
</comment>
<dbReference type="GO" id="GO:0012505">
    <property type="term" value="C:endomembrane system"/>
    <property type="evidence" value="ECO:0007669"/>
    <property type="project" value="UniProtKB-SubCell"/>
</dbReference>
<keyword evidence="5" id="KW-0029">Amino-acid transport</keyword>
<dbReference type="AlphaFoldDB" id="A0A642VBE0"/>
<dbReference type="GO" id="GO:0005774">
    <property type="term" value="C:vacuolar membrane"/>
    <property type="evidence" value="ECO:0007669"/>
    <property type="project" value="UniProtKB-SubCell"/>
</dbReference>
<feature type="transmembrane region" description="Helical" evidence="8">
    <location>
        <begin position="12"/>
        <end position="34"/>
    </location>
</feature>
<proteinExistence type="inferred from homology"/>
<sequence>MLIIAYSEQVGPRLFGVILASLSSGLGEISFLQLTHFYSDWSLPGFSSGTGAAGLVGSFAFLLMTTWIGLSTKVTLTIFSTIPFAFWVTYAFVLPPADPNLSVKYDQIISSNGEDDTAGVAPEASMSMTVSSTIDRLSLYMVIPNVYLLMMLMFYEGLLGGLAYVNTYLLVSETVSIQNREFALGAVGMSDSAGIVLSGLVSLWLEKSLCGYQVSTGRPWCNMN</sequence>
<dbReference type="EMBL" id="SWFS01000179">
    <property type="protein sequence ID" value="KAA8915283.1"/>
    <property type="molecule type" value="Genomic_DNA"/>
</dbReference>
<evidence type="ECO:0000313" key="9">
    <source>
        <dbReference type="EMBL" id="KAA8915283.1"/>
    </source>
</evidence>
<dbReference type="GO" id="GO:0051453">
    <property type="term" value="P:regulation of intracellular pH"/>
    <property type="evidence" value="ECO:0007669"/>
    <property type="project" value="TreeGrafter"/>
</dbReference>
<dbReference type="VEuPathDB" id="FungiDB:TRICI_002640"/>
<feature type="transmembrane region" description="Helical" evidence="8">
    <location>
        <begin position="74"/>
        <end position="93"/>
    </location>
</feature>
<evidence type="ECO:0000256" key="6">
    <source>
        <dbReference type="ARBA" id="ARBA00022989"/>
    </source>
</evidence>
<feature type="transmembrane region" description="Helical" evidence="8">
    <location>
        <begin position="146"/>
        <end position="170"/>
    </location>
</feature>
<dbReference type="InterPro" id="IPR036259">
    <property type="entry name" value="MFS_trans_sf"/>
</dbReference>
<gene>
    <name evidence="9" type="ORF">TRICI_002640</name>
</gene>
<dbReference type="GO" id="GO:0006865">
    <property type="term" value="P:amino acid transport"/>
    <property type="evidence" value="ECO:0007669"/>
    <property type="project" value="UniProtKB-KW"/>
</dbReference>
<name>A0A642VBE0_9ASCO</name>
<feature type="transmembrane region" description="Helical" evidence="8">
    <location>
        <begin position="46"/>
        <end position="67"/>
    </location>
</feature>
<evidence type="ECO:0000256" key="3">
    <source>
        <dbReference type="ARBA" id="ARBA00022448"/>
    </source>
</evidence>
<evidence type="ECO:0000256" key="7">
    <source>
        <dbReference type="ARBA" id="ARBA00023136"/>
    </source>
</evidence>
<dbReference type="InterPro" id="IPR003492">
    <property type="entry name" value="Battenin_disease_Cln3"/>
</dbReference>
<keyword evidence="7 8" id="KW-0472">Membrane</keyword>
<evidence type="ECO:0000256" key="8">
    <source>
        <dbReference type="RuleBase" id="RU361113"/>
    </source>
</evidence>
<dbReference type="Proteomes" id="UP000761534">
    <property type="component" value="Unassembled WGS sequence"/>
</dbReference>
<reference evidence="9" key="1">
    <citation type="journal article" date="2019" name="G3 (Bethesda)">
        <title>Genome Assemblies of Two Rare Opportunistic Yeast Pathogens: Diutina rugosa (syn. Candida rugosa) and Trichomonascus ciferrii (syn. Candida ciferrii).</title>
        <authorList>
            <person name="Mixao V."/>
            <person name="Saus E."/>
            <person name="Hansen A.P."/>
            <person name="Lass-Florl C."/>
            <person name="Gabaldon T."/>
        </authorList>
    </citation>
    <scope>NUCLEOTIDE SEQUENCE</scope>
    <source>
        <strain evidence="9">CBS 4856</strain>
    </source>
</reference>
<evidence type="ECO:0000256" key="2">
    <source>
        <dbReference type="ARBA" id="ARBA00007467"/>
    </source>
</evidence>
<dbReference type="OrthoDB" id="5965864at2759"/>
<keyword evidence="4 8" id="KW-0812">Transmembrane</keyword>
<dbReference type="PRINTS" id="PR01315">
    <property type="entry name" value="BATTENIN"/>
</dbReference>
<dbReference type="Gene3D" id="1.20.1250.20">
    <property type="entry name" value="MFS general substrate transporter like domains"/>
    <property type="match status" value="1"/>
</dbReference>
<evidence type="ECO:0000256" key="5">
    <source>
        <dbReference type="ARBA" id="ARBA00022970"/>
    </source>
</evidence>
<keyword evidence="6 8" id="KW-1133">Transmembrane helix</keyword>
<keyword evidence="3" id="KW-0813">Transport</keyword>
<dbReference type="PANTHER" id="PTHR10981">
    <property type="entry name" value="BATTENIN"/>
    <property type="match status" value="1"/>
</dbReference>
<evidence type="ECO:0000256" key="4">
    <source>
        <dbReference type="ARBA" id="ARBA00022692"/>
    </source>
</evidence>
<evidence type="ECO:0000313" key="10">
    <source>
        <dbReference type="Proteomes" id="UP000761534"/>
    </source>
</evidence>
<keyword evidence="10" id="KW-1185">Reference proteome</keyword>
<dbReference type="SUPFAM" id="SSF103473">
    <property type="entry name" value="MFS general substrate transporter"/>
    <property type="match status" value="1"/>
</dbReference>
<accession>A0A642VBE0</accession>
<dbReference type="Pfam" id="PF02487">
    <property type="entry name" value="CLN3"/>
    <property type="match status" value="2"/>
</dbReference>
<feature type="transmembrane region" description="Helical" evidence="8">
    <location>
        <begin position="182"/>
        <end position="205"/>
    </location>
</feature>
<comment type="caution">
    <text evidence="8">Lacks conserved residue(s) required for the propagation of feature annotation.</text>
</comment>
<organism evidence="9 10">
    <name type="scientific">Trichomonascus ciferrii</name>
    <dbReference type="NCBI Taxonomy" id="44093"/>
    <lineage>
        <taxon>Eukaryota</taxon>
        <taxon>Fungi</taxon>
        <taxon>Dikarya</taxon>
        <taxon>Ascomycota</taxon>
        <taxon>Saccharomycotina</taxon>
        <taxon>Dipodascomycetes</taxon>
        <taxon>Dipodascales</taxon>
        <taxon>Trichomonascaceae</taxon>
        <taxon>Trichomonascus</taxon>
        <taxon>Trichomonascus ciferrii complex</taxon>
    </lineage>
</organism>
<evidence type="ECO:0000256" key="1">
    <source>
        <dbReference type="ARBA" id="ARBA00004127"/>
    </source>
</evidence>
<dbReference type="PANTHER" id="PTHR10981:SF0">
    <property type="entry name" value="BATTENIN"/>
    <property type="match status" value="1"/>
</dbReference>
<protein>
    <recommendedName>
        <fullName evidence="8">Protein BTN</fullName>
    </recommendedName>
</protein>
<comment type="caution">
    <text evidence="9">The sequence shown here is derived from an EMBL/GenBank/DDBJ whole genome shotgun (WGS) entry which is preliminary data.</text>
</comment>